<dbReference type="InterPro" id="IPR000515">
    <property type="entry name" value="MetI-like"/>
</dbReference>
<dbReference type="GO" id="GO:0005315">
    <property type="term" value="F:phosphate transmembrane transporter activity"/>
    <property type="evidence" value="ECO:0007669"/>
    <property type="project" value="InterPro"/>
</dbReference>
<feature type="transmembrane region" description="Helical" evidence="8">
    <location>
        <begin position="20"/>
        <end position="45"/>
    </location>
</feature>
<keyword evidence="7 8" id="KW-0472">Membrane</keyword>
<dbReference type="InterPro" id="IPR035906">
    <property type="entry name" value="MetI-like_sf"/>
</dbReference>
<dbReference type="PANTHER" id="PTHR43470">
    <property type="entry name" value="PHOSPHATE TRANSPORT SYSTEM PERMEASE PROTEIN PSTA-RELATED"/>
    <property type="match status" value="1"/>
</dbReference>
<reference evidence="10 11" key="1">
    <citation type="journal article" date="2016" name="Nat. Commun.">
        <title>Thousands of microbial genomes shed light on interconnected biogeochemical processes in an aquifer system.</title>
        <authorList>
            <person name="Anantharaman K."/>
            <person name="Brown C.T."/>
            <person name="Hug L.A."/>
            <person name="Sharon I."/>
            <person name="Castelle C.J."/>
            <person name="Probst A.J."/>
            <person name="Thomas B.C."/>
            <person name="Singh A."/>
            <person name="Wilkins M.J."/>
            <person name="Karaoz U."/>
            <person name="Brodie E.L."/>
            <person name="Williams K.H."/>
            <person name="Hubbard S.S."/>
            <person name="Banfield J.F."/>
        </authorList>
    </citation>
    <scope>NUCLEOTIDE SEQUENCE [LARGE SCALE GENOMIC DNA]</scope>
</reference>
<dbReference type="STRING" id="1802214.A2908_04720"/>
<proteinExistence type="inferred from homology"/>
<sequence>MFFSTALKKYNLQTNGPNAVFLILVMLSFCFAIAMLFMLLASIFYDGFLRLSWQFLTQFPSRNPQMAGILSSWVGSLYLMILTGIIAVPLGVGAAIYFEKYAKKNWFNHLMEINIGTLAGVPSIIYGLLGLALFVRIMSLDRSLIAGAFTLALLILPIIIISSREAIRNVPSFMQDGALALGATRSQVIKTIIIPLSFPGILTGVILSLSRAIGETAPLIAIGALTYIAFLPESILSPFTALPIQIFNWISRPQILFHHNAAAGIIVLISITLLLNMSAIFLRDRFDRKNSK</sequence>
<dbReference type="Proteomes" id="UP000176774">
    <property type="component" value="Unassembled WGS sequence"/>
</dbReference>
<gene>
    <name evidence="10" type="ORF">A2908_04720</name>
</gene>
<feature type="transmembrane region" description="Helical" evidence="8">
    <location>
        <begin position="261"/>
        <end position="282"/>
    </location>
</feature>
<dbReference type="NCBIfam" id="TIGR00974">
    <property type="entry name" value="3a0107s02c"/>
    <property type="match status" value="1"/>
</dbReference>
<evidence type="ECO:0000256" key="6">
    <source>
        <dbReference type="ARBA" id="ARBA00022989"/>
    </source>
</evidence>
<feature type="transmembrane region" description="Helical" evidence="8">
    <location>
        <begin position="187"/>
        <end position="207"/>
    </location>
</feature>
<keyword evidence="3" id="KW-0813">Transport</keyword>
<dbReference type="EMBL" id="MHPA01000004">
    <property type="protein sequence ID" value="OGZ73997.1"/>
    <property type="molecule type" value="Genomic_DNA"/>
</dbReference>
<evidence type="ECO:0000313" key="11">
    <source>
        <dbReference type="Proteomes" id="UP000176774"/>
    </source>
</evidence>
<evidence type="ECO:0000256" key="2">
    <source>
        <dbReference type="ARBA" id="ARBA00007069"/>
    </source>
</evidence>
<keyword evidence="4 8" id="KW-1003">Cell membrane</keyword>
<dbReference type="PROSITE" id="PS50928">
    <property type="entry name" value="ABC_TM1"/>
    <property type="match status" value="1"/>
</dbReference>
<dbReference type="InterPro" id="IPR005672">
    <property type="entry name" value="Phosphate_PstA"/>
</dbReference>
<dbReference type="GO" id="GO:0035435">
    <property type="term" value="P:phosphate ion transmembrane transport"/>
    <property type="evidence" value="ECO:0007669"/>
    <property type="project" value="InterPro"/>
</dbReference>
<name>A0A1G2IHE5_9BACT</name>
<evidence type="ECO:0000256" key="1">
    <source>
        <dbReference type="ARBA" id="ARBA00004651"/>
    </source>
</evidence>
<comment type="subcellular location">
    <subcellularLocation>
        <location evidence="1 8">Cell membrane</location>
        <topology evidence="1 8">Multi-pass membrane protein</topology>
    </subcellularLocation>
</comment>
<feature type="domain" description="ABC transmembrane type-1" evidence="9">
    <location>
        <begin position="73"/>
        <end position="279"/>
    </location>
</feature>
<keyword evidence="6 8" id="KW-1133">Transmembrane helix</keyword>
<protein>
    <recommendedName>
        <fullName evidence="8">Phosphate transport system permease protein PstA</fullName>
    </recommendedName>
</protein>
<dbReference type="SUPFAM" id="SSF161098">
    <property type="entry name" value="MetI-like"/>
    <property type="match status" value="1"/>
</dbReference>
<dbReference type="CDD" id="cd06261">
    <property type="entry name" value="TM_PBP2"/>
    <property type="match status" value="1"/>
</dbReference>
<feature type="transmembrane region" description="Helical" evidence="8">
    <location>
        <begin position="144"/>
        <end position="167"/>
    </location>
</feature>
<evidence type="ECO:0000256" key="8">
    <source>
        <dbReference type="RuleBase" id="RU363043"/>
    </source>
</evidence>
<dbReference type="AlphaFoldDB" id="A0A1G2IHE5"/>
<feature type="transmembrane region" description="Helical" evidence="8">
    <location>
        <begin position="219"/>
        <end position="241"/>
    </location>
</feature>
<organism evidence="10 11">
    <name type="scientific">Candidatus Staskawiczbacteria bacterium RIFCSPLOWO2_01_FULL_38_12b</name>
    <dbReference type="NCBI Taxonomy" id="1802214"/>
    <lineage>
        <taxon>Bacteria</taxon>
        <taxon>Candidatus Staskawicziibacteriota</taxon>
    </lineage>
</organism>
<evidence type="ECO:0000256" key="3">
    <source>
        <dbReference type="ARBA" id="ARBA00022448"/>
    </source>
</evidence>
<dbReference type="PANTHER" id="PTHR43470:SF5">
    <property type="entry name" value="PHOSPHATE TRANSPORT SYSTEM PERMEASE PROTEIN PSTA"/>
    <property type="match status" value="1"/>
</dbReference>
<feature type="transmembrane region" description="Helical" evidence="8">
    <location>
        <begin position="118"/>
        <end position="137"/>
    </location>
</feature>
<accession>A0A1G2IHE5</accession>
<feature type="transmembrane region" description="Helical" evidence="8">
    <location>
        <begin position="66"/>
        <end position="98"/>
    </location>
</feature>
<dbReference type="GO" id="GO:0005886">
    <property type="term" value="C:plasma membrane"/>
    <property type="evidence" value="ECO:0007669"/>
    <property type="project" value="UniProtKB-SubCell"/>
</dbReference>
<evidence type="ECO:0000313" key="10">
    <source>
        <dbReference type="EMBL" id="OGZ73997.1"/>
    </source>
</evidence>
<evidence type="ECO:0000256" key="5">
    <source>
        <dbReference type="ARBA" id="ARBA00022692"/>
    </source>
</evidence>
<comment type="caution">
    <text evidence="10">The sequence shown here is derived from an EMBL/GenBank/DDBJ whole genome shotgun (WGS) entry which is preliminary data.</text>
</comment>
<dbReference type="Pfam" id="PF00528">
    <property type="entry name" value="BPD_transp_1"/>
    <property type="match status" value="1"/>
</dbReference>
<evidence type="ECO:0000256" key="7">
    <source>
        <dbReference type="ARBA" id="ARBA00023136"/>
    </source>
</evidence>
<keyword evidence="5 8" id="KW-0812">Transmembrane</keyword>
<evidence type="ECO:0000259" key="9">
    <source>
        <dbReference type="PROSITE" id="PS50928"/>
    </source>
</evidence>
<evidence type="ECO:0000256" key="4">
    <source>
        <dbReference type="ARBA" id="ARBA00022475"/>
    </source>
</evidence>
<dbReference type="Gene3D" id="1.10.3720.10">
    <property type="entry name" value="MetI-like"/>
    <property type="match status" value="1"/>
</dbReference>
<comment type="similarity">
    <text evidence="2 8">Belongs to the binding-protein-dependent transport system permease family. CysTW subfamily.</text>
</comment>